<dbReference type="RefSeq" id="WP_125119345.1">
    <property type="nucleotide sequence ID" value="NZ_AP019309.1"/>
</dbReference>
<dbReference type="GO" id="GO:0046872">
    <property type="term" value="F:metal ion binding"/>
    <property type="evidence" value="ECO:0007669"/>
    <property type="project" value="UniProtKB-KW"/>
</dbReference>
<evidence type="ECO:0000313" key="8">
    <source>
        <dbReference type="EMBL" id="BBH26489.1"/>
    </source>
</evidence>
<dbReference type="OrthoDB" id="9794954at2"/>
<evidence type="ECO:0000256" key="6">
    <source>
        <dbReference type="ARBA" id="ARBA00023014"/>
    </source>
</evidence>
<dbReference type="SUPFAM" id="SSF50475">
    <property type="entry name" value="FMN-binding split barrel"/>
    <property type="match status" value="1"/>
</dbReference>
<organism evidence="8 9">
    <name type="scientific">Intestinibaculum porci</name>
    <dbReference type="NCBI Taxonomy" id="2487118"/>
    <lineage>
        <taxon>Bacteria</taxon>
        <taxon>Bacillati</taxon>
        <taxon>Bacillota</taxon>
        <taxon>Erysipelotrichia</taxon>
        <taxon>Erysipelotrichales</taxon>
        <taxon>Erysipelotrichaceae</taxon>
        <taxon>Intestinibaculum</taxon>
    </lineage>
</organism>
<dbReference type="Proteomes" id="UP000268059">
    <property type="component" value="Chromosome"/>
</dbReference>
<dbReference type="PANTHER" id="PTHR24960">
    <property type="entry name" value="PHOTOSYSTEM I IRON-SULFUR CENTER-RELATED"/>
    <property type="match status" value="1"/>
</dbReference>
<feature type="domain" description="4Fe-4S ferredoxin-type" evidence="7">
    <location>
        <begin position="145"/>
        <end position="174"/>
    </location>
</feature>
<dbReference type="InterPro" id="IPR017900">
    <property type="entry name" value="4Fe4S_Fe_S_CS"/>
</dbReference>
<evidence type="ECO:0000313" key="9">
    <source>
        <dbReference type="Proteomes" id="UP000268059"/>
    </source>
</evidence>
<dbReference type="InterPro" id="IPR050157">
    <property type="entry name" value="PSI_iron-sulfur_center"/>
</dbReference>
<dbReference type="PROSITE" id="PS51379">
    <property type="entry name" value="4FE4S_FER_2"/>
    <property type="match status" value="2"/>
</dbReference>
<dbReference type="Gene3D" id="2.30.110.10">
    <property type="entry name" value="Electron Transport, Fmn-binding Protein, Chain A"/>
    <property type="match status" value="1"/>
</dbReference>
<dbReference type="SUPFAM" id="SSF54862">
    <property type="entry name" value="4Fe-4S ferredoxins"/>
    <property type="match status" value="1"/>
</dbReference>
<gene>
    <name evidence="8" type="ORF">SG0102_14230</name>
</gene>
<evidence type="ECO:0000256" key="1">
    <source>
        <dbReference type="ARBA" id="ARBA00001966"/>
    </source>
</evidence>
<evidence type="ECO:0000256" key="4">
    <source>
        <dbReference type="ARBA" id="ARBA00022723"/>
    </source>
</evidence>
<keyword evidence="3" id="KW-0004">4Fe-4S</keyword>
<comment type="function">
    <text evidence="2">Ferredoxins are iron-sulfur proteins that transfer electrons in a wide variety of metabolic reactions.</text>
</comment>
<keyword evidence="6" id="KW-0411">Iron-sulfur</keyword>
<feature type="domain" description="4Fe-4S ferredoxin-type" evidence="7">
    <location>
        <begin position="175"/>
        <end position="202"/>
    </location>
</feature>
<dbReference type="KEGG" id="ebm:SG0102_14230"/>
<dbReference type="PROSITE" id="PS00198">
    <property type="entry name" value="4FE4S_FER_1"/>
    <property type="match status" value="2"/>
</dbReference>
<evidence type="ECO:0000256" key="5">
    <source>
        <dbReference type="ARBA" id="ARBA00023004"/>
    </source>
</evidence>
<dbReference type="EMBL" id="AP019309">
    <property type="protein sequence ID" value="BBH26489.1"/>
    <property type="molecule type" value="Genomic_DNA"/>
</dbReference>
<keyword evidence="9" id="KW-1185">Reference proteome</keyword>
<dbReference type="InParanoid" id="A0A3G9JTH5"/>
<dbReference type="Pfam" id="PF14697">
    <property type="entry name" value="Fer4_21"/>
    <property type="match status" value="1"/>
</dbReference>
<keyword evidence="4" id="KW-0479">Metal-binding</keyword>
<dbReference type="Pfam" id="PF01243">
    <property type="entry name" value="PNPOx_N"/>
    <property type="match status" value="1"/>
</dbReference>
<protein>
    <recommendedName>
        <fullName evidence="7">4Fe-4S ferredoxin-type domain-containing protein</fullName>
    </recommendedName>
</protein>
<name>A0A3G9JTH5_9FIRM</name>
<dbReference type="Gene3D" id="3.30.70.20">
    <property type="match status" value="1"/>
</dbReference>
<evidence type="ECO:0000256" key="2">
    <source>
        <dbReference type="ARBA" id="ARBA00003532"/>
    </source>
</evidence>
<dbReference type="AlphaFoldDB" id="A0A3G9JTH5"/>
<sequence>MNAQNCLEILRSIKDVAFATIDRDGKPQVRMIDMMLIEEGKLFFCTARGKDFYQELCDLPEAAITGMNEKYQMVRFNAKVKKLSDQKYWIDRIFEENPSMKDVYPGDSRYILEPFVMDEGTLEFFDLGVSPIHRESFALKMPVKEKGFLISDACIGCGTCQRNCPQQAIIKGTPYVIKQEQCLHCGLCFEKCPVKAIFRRGLSR</sequence>
<proteinExistence type="predicted"/>
<reference evidence="8 9" key="1">
    <citation type="submission" date="2018-11" db="EMBL/GenBank/DDBJ databases">
        <title>Novel Erysipelotrichaceae bacterium isolated from small intestine of a swine.</title>
        <authorList>
            <person name="Kim J.S."/>
            <person name="Choe H."/>
            <person name="Lee Y.R."/>
            <person name="Kim K.M."/>
            <person name="Park D.S."/>
        </authorList>
    </citation>
    <scope>NUCLEOTIDE SEQUENCE [LARGE SCALE GENOMIC DNA]</scope>
    <source>
        <strain evidence="8 9">SG0102</strain>
    </source>
</reference>
<evidence type="ECO:0000259" key="7">
    <source>
        <dbReference type="PROSITE" id="PS51379"/>
    </source>
</evidence>
<dbReference type="InterPro" id="IPR011576">
    <property type="entry name" value="Pyridox_Oxase_N"/>
</dbReference>
<accession>A0A3G9JTH5</accession>
<evidence type="ECO:0000256" key="3">
    <source>
        <dbReference type="ARBA" id="ARBA00022485"/>
    </source>
</evidence>
<dbReference type="InterPro" id="IPR017896">
    <property type="entry name" value="4Fe4S_Fe-S-bd"/>
</dbReference>
<dbReference type="InterPro" id="IPR012349">
    <property type="entry name" value="Split_barrel_FMN-bd"/>
</dbReference>
<keyword evidence="5" id="KW-0408">Iron</keyword>
<dbReference type="PANTHER" id="PTHR24960:SF79">
    <property type="entry name" value="PHOTOSYSTEM I IRON-SULFUR CENTER"/>
    <property type="match status" value="1"/>
</dbReference>
<comment type="cofactor">
    <cofactor evidence="1">
        <name>[4Fe-4S] cluster</name>
        <dbReference type="ChEBI" id="CHEBI:49883"/>
    </cofactor>
</comment>
<dbReference type="GO" id="GO:0051539">
    <property type="term" value="F:4 iron, 4 sulfur cluster binding"/>
    <property type="evidence" value="ECO:0007669"/>
    <property type="project" value="UniProtKB-KW"/>
</dbReference>